<gene>
    <name evidence="1" type="ORF">SSLFYP27_01127</name>
</gene>
<protein>
    <submittedName>
        <fullName evidence="1">Phosphatase</fullName>
        <ecNumber evidence="1">3.1.3.-</ecNumber>
    </submittedName>
</protein>
<dbReference type="SUPFAM" id="SSF56784">
    <property type="entry name" value="HAD-like"/>
    <property type="match status" value="1"/>
</dbReference>
<dbReference type="CDD" id="cd07516">
    <property type="entry name" value="HAD_Pase"/>
    <property type="match status" value="1"/>
</dbReference>
<sequence length="267" mass="29957">MSSYKMIVMDMDDTLLNSENQVSPDTAKYLIELQDKGYHVVLASGRPTEGMLPIAKDLHLHEHDSYVISFNGSRTTRVRDGELEAEQSISKKDFDRIVDYCRDNNIFVLTYQDGHIIYEGEHEYMNIESELTGLPMHRTDDLKAFIQNPVAKVLGVDYESHIQELSQAFGGVFNDQIDVTTSKPFFLEFVPHGVSKGNALHALCEKVGIDISETIAFGDSMNDYSMMEEAGYAVAMGNARDALKEIADFVTLDHNSDGIVYALKKIL</sequence>
<dbReference type="SFLD" id="SFLDG01144">
    <property type="entry name" value="C2.B.4:_PGP_Like"/>
    <property type="match status" value="1"/>
</dbReference>
<dbReference type="Gene3D" id="3.40.50.1000">
    <property type="entry name" value="HAD superfamily/HAD-like"/>
    <property type="match status" value="1"/>
</dbReference>
<dbReference type="SFLD" id="SFLDG01140">
    <property type="entry name" value="C2.B:_Phosphomannomutase_and_P"/>
    <property type="match status" value="1"/>
</dbReference>
<evidence type="ECO:0000313" key="1">
    <source>
        <dbReference type="EMBL" id="VYT98539.1"/>
    </source>
</evidence>
<dbReference type="GO" id="GO:0016791">
    <property type="term" value="F:phosphatase activity"/>
    <property type="evidence" value="ECO:0007669"/>
    <property type="project" value="UniProtKB-ARBA"/>
</dbReference>
<dbReference type="GeneID" id="77331746"/>
<accession>A0A6N3B1G4</accession>
<dbReference type="KEGG" id="ssif:AL483_05085"/>
<keyword evidence="1" id="KW-0378">Hydrolase</keyword>
<organism evidence="1">
    <name type="scientific">Staphylococcus simulans</name>
    <dbReference type="NCBI Taxonomy" id="1286"/>
    <lineage>
        <taxon>Bacteria</taxon>
        <taxon>Bacillati</taxon>
        <taxon>Bacillota</taxon>
        <taxon>Bacilli</taxon>
        <taxon>Bacillales</taxon>
        <taxon>Staphylococcaceae</taxon>
        <taxon>Staphylococcus</taxon>
    </lineage>
</organism>
<dbReference type="SFLD" id="SFLDS00003">
    <property type="entry name" value="Haloacid_Dehalogenase"/>
    <property type="match status" value="1"/>
</dbReference>
<dbReference type="InterPro" id="IPR023214">
    <property type="entry name" value="HAD_sf"/>
</dbReference>
<dbReference type="GO" id="GO:0000287">
    <property type="term" value="F:magnesium ion binding"/>
    <property type="evidence" value="ECO:0007669"/>
    <property type="project" value="TreeGrafter"/>
</dbReference>
<dbReference type="GO" id="GO:0005829">
    <property type="term" value="C:cytosol"/>
    <property type="evidence" value="ECO:0007669"/>
    <property type="project" value="TreeGrafter"/>
</dbReference>
<dbReference type="NCBIfam" id="TIGR01484">
    <property type="entry name" value="HAD-SF-IIB"/>
    <property type="match status" value="1"/>
</dbReference>
<dbReference type="InterPro" id="IPR036412">
    <property type="entry name" value="HAD-like_sf"/>
</dbReference>
<proteinExistence type="predicted"/>
<dbReference type="RefSeq" id="WP_002480839.1">
    <property type="nucleotide sequence ID" value="NZ_CACRUO010000027.1"/>
</dbReference>
<dbReference type="InterPro" id="IPR006379">
    <property type="entry name" value="HAD-SF_hydro_IIB"/>
</dbReference>
<dbReference type="EC" id="3.1.3.-" evidence="1"/>
<dbReference type="EMBL" id="CACRUO010000027">
    <property type="protein sequence ID" value="VYT98539.1"/>
    <property type="molecule type" value="Genomic_DNA"/>
</dbReference>
<dbReference type="PANTHER" id="PTHR10000">
    <property type="entry name" value="PHOSPHOSERINE PHOSPHATASE"/>
    <property type="match status" value="1"/>
</dbReference>
<reference evidence="1" key="1">
    <citation type="submission" date="2019-11" db="EMBL/GenBank/DDBJ databases">
        <authorList>
            <person name="Feng L."/>
        </authorList>
    </citation>
    <scope>NUCLEOTIDE SEQUENCE</scope>
    <source>
        <strain evidence="1">SsimulansLFYP27</strain>
    </source>
</reference>
<dbReference type="InterPro" id="IPR000150">
    <property type="entry name" value="Cof"/>
</dbReference>
<dbReference type="NCBIfam" id="TIGR00099">
    <property type="entry name" value="Cof-subfamily"/>
    <property type="match status" value="1"/>
</dbReference>
<dbReference type="Gene3D" id="3.30.1240.10">
    <property type="match status" value="1"/>
</dbReference>
<dbReference type="PANTHER" id="PTHR10000:SF8">
    <property type="entry name" value="HAD SUPERFAMILY HYDROLASE-LIKE, TYPE 3"/>
    <property type="match status" value="1"/>
</dbReference>
<dbReference type="AlphaFoldDB" id="A0A6N3B1G4"/>
<name>A0A6N3B1G4_STASI</name>
<dbReference type="Pfam" id="PF08282">
    <property type="entry name" value="Hydrolase_3"/>
    <property type="match status" value="1"/>
</dbReference>